<organism evidence="2 4">
    <name type="scientific">Acetobacter indonesiensis</name>
    <dbReference type="NCBI Taxonomy" id="104101"/>
    <lineage>
        <taxon>Bacteria</taxon>
        <taxon>Pseudomonadati</taxon>
        <taxon>Pseudomonadota</taxon>
        <taxon>Alphaproteobacteria</taxon>
        <taxon>Acetobacterales</taxon>
        <taxon>Acetobacteraceae</taxon>
        <taxon>Acetobacter</taxon>
    </lineage>
</organism>
<sequence>MKSGSERRSIPRAHIYIAGSFFHLASRNEDAAYFWKVGKAYNIIDRFWLAPNSYCMEHRGHGYYPKYVWHWVENATATESRILNSLSDNIDQRYSKNLPYSSEVVSNVNVEIIKNKIIEITKTEPTFHWDDEDYTADLSKFLKSVAHNDKKQASKWDDRSILNAFIKMMGHDFSL</sequence>
<proteinExistence type="predicted"/>
<reference evidence="2 4" key="2">
    <citation type="submission" date="2019-07" db="EMBL/GenBank/DDBJ databases">
        <title>Whole genome shotgun sequence of Acetobacter indonesiensis NBRC 16471.</title>
        <authorList>
            <person name="Hosoyama A."/>
            <person name="Uohara A."/>
            <person name="Ohji S."/>
            <person name="Ichikawa N."/>
        </authorList>
    </citation>
    <scope>NUCLEOTIDE SEQUENCE [LARGE SCALE GENOMIC DNA]</scope>
    <source>
        <strain evidence="2 4">NBRC 16471</strain>
    </source>
</reference>
<dbReference type="Proteomes" id="UP000032673">
    <property type="component" value="Unassembled WGS sequence"/>
</dbReference>
<keyword evidence="3" id="KW-1185">Reference proteome</keyword>
<protein>
    <submittedName>
        <fullName evidence="2">Uncharacterized protein</fullName>
    </submittedName>
</protein>
<comment type="caution">
    <text evidence="2">The sequence shown here is derived from an EMBL/GenBank/DDBJ whole genome shotgun (WGS) entry which is preliminary data.</text>
</comment>
<gene>
    <name evidence="1" type="ORF">Abin_024_016</name>
    <name evidence="2" type="ORF">AIN02nite_19650</name>
</gene>
<evidence type="ECO:0000313" key="1">
    <source>
        <dbReference type="EMBL" id="GAN63231.1"/>
    </source>
</evidence>
<evidence type="ECO:0000313" key="4">
    <source>
        <dbReference type="Proteomes" id="UP000321104"/>
    </source>
</evidence>
<dbReference type="Proteomes" id="UP000321104">
    <property type="component" value="Unassembled WGS sequence"/>
</dbReference>
<accession>A0A6N3T7C2</accession>
<dbReference type="AlphaFoldDB" id="A0A6N3T7C2"/>
<name>A0A6N3T7C2_9PROT</name>
<evidence type="ECO:0000313" key="3">
    <source>
        <dbReference type="Proteomes" id="UP000032673"/>
    </source>
</evidence>
<evidence type="ECO:0000313" key="2">
    <source>
        <dbReference type="EMBL" id="GEN03940.1"/>
    </source>
</evidence>
<dbReference type="RefSeq" id="WP_146867675.1">
    <property type="nucleotide sequence ID" value="NZ_BAMW01000024.1"/>
</dbReference>
<dbReference type="EMBL" id="BAMW01000024">
    <property type="protein sequence ID" value="GAN63231.1"/>
    <property type="molecule type" value="Genomic_DNA"/>
</dbReference>
<dbReference type="EMBL" id="BJXQ01000010">
    <property type="protein sequence ID" value="GEN03940.1"/>
    <property type="molecule type" value="Genomic_DNA"/>
</dbReference>
<reference evidence="1 3" key="1">
    <citation type="submission" date="2012-11" db="EMBL/GenBank/DDBJ databases">
        <title>Whole genome sequence of Acetobacter indonesiensis 5H-1.</title>
        <authorList>
            <person name="Azuma Y."/>
            <person name="Higashiura N."/>
            <person name="Hirakawa H."/>
            <person name="Matsushita K."/>
        </authorList>
    </citation>
    <scope>NUCLEOTIDE SEQUENCE [LARGE SCALE GENOMIC DNA]</scope>
    <source>
        <strain evidence="1 3">5H-1</strain>
    </source>
</reference>